<proteinExistence type="predicted"/>
<accession>A0A553WLB0</accession>
<feature type="transmembrane region" description="Helical" evidence="1">
    <location>
        <begin position="6"/>
        <end position="24"/>
    </location>
</feature>
<keyword evidence="3" id="KW-1185">Reference proteome</keyword>
<protein>
    <submittedName>
        <fullName evidence="2">DUF4281 domain-containing protein</fullName>
    </submittedName>
</protein>
<organism evidence="2 3">
    <name type="scientific">Sphingorhabdus contaminans</name>
    <dbReference type="NCBI Taxonomy" id="1343899"/>
    <lineage>
        <taxon>Bacteria</taxon>
        <taxon>Pseudomonadati</taxon>
        <taxon>Pseudomonadota</taxon>
        <taxon>Alphaproteobacteria</taxon>
        <taxon>Sphingomonadales</taxon>
        <taxon>Sphingomonadaceae</taxon>
        <taxon>Sphingorhabdus</taxon>
    </lineage>
</organism>
<keyword evidence="1" id="KW-1133">Transmembrane helix</keyword>
<feature type="transmembrane region" description="Helical" evidence="1">
    <location>
        <begin position="117"/>
        <end position="140"/>
    </location>
</feature>
<feature type="transmembrane region" description="Helical" evidence="1">
    <location>
        <begin position="33"/>
        <end position="58"/>
    </location>
</feature>
<feature type="transmembrane region" description="Helical" evidence="1">
    <location>
        <begin position="78"/>
        <end position="105"/>
    </location>
</feature>
<keyword evidence="1" id="KW-0812">Transmembrane</keyword>
<dbReference type="Proteomes" id="UP000320160">
    <property type="component" value="Unassembled WGS sequence"/>
</dbReference>
<gene>
    <name evidence="2" type="ORF">FOM92_07205</name>
</gene>
<keyword evidence="1" id="KW-0472">Membrane</keyword>
<comment type="caution">
    <text evidence="2">The sequence shown here is derived from an EMBL/GenBank/DDBJ whole genome shotgun (WGS) entry which is preliminary data.</text>
</comment>
<dbReference type="AlphaFoldDB" id="A0A553WLB0"/>
<evidence type="ECO:0000256" key="1">
    <source>
        <dbReference type="SAM" id="Phobius"/>
    </source>
</evidence>
<reference evidence="2 3" key="1">
    <citation type="submission" date="2019-07" db="EMBL/GenBank/DDBJ databases">
        <authorList>
            <person name="Park M."/>
        </authorList>
    </citation>
    <scope>NUCLEOTIDE SEQUENCE [LARGE SCALE GENOMIC DNA]</scope>
    <source>
        <strain evidence="2 3">KCTC32445</strain>
    </source>
</reference>
<dbReference type="EMBL" id="VKKU01000001">
    <property type="protein sequence ID" value="TSB05456.1"/>
    <property type="molecule type" value="Genomic_DNA"/>
</dbReference>
<dbReference type="Pfam" id="PF14108">
    <property type="entry name" value="ABA4-like"/>
    <property type="match status" value="1"/>
</dbReference>
<sequence length="155" mass="16948">MPWESIFGWTNSWALVGWLILAFAPQRDRVLPYVFYMGCGLLALTYAALIVPLMAGWIDDGGTASGPQPSLTTLAGVMALFSSPGGTTIGWIHYLAFDLFVGLWVARNADRHGYSRLVQIPILFFVLMVGPLGLLLYLILRATCKGRPENSTVPS</sequence>
<name>A0A553WLB0_9SPHN</name>
<evidence type="ECO:0000313" key="3">
    <source>
        <dbReference type="Proteomes" id="UP000320160"/>
    </source>
</evidence>
<dbReference type="InterPro" id="IPR025461">
    <property type="entry name" value="ABA4-like"/>
</dbReference>
<dbReference type="OrthoDB" id="345237at2"/>
<evidence type="ECO:0000313" key="2">
    <source>
        <dbReference type="EMBL" id="TSB05456.1"/>
    </source>
</evidence>